<evidence type="ECO:0000256" key="6">
    <source>
        <dbReference type="SAM" id="Phobius"/>
    </source>
</evidence>
<comment type="similarity">
    <text evidence="5">Belongs to the SAT4 family.</text>
</comment>
<organism evidence="8 9">
    <name type="scientific">Oculimacula yallundae</name>
    <dbReference type="NCBI Taxonomy" id="86028"/>
    <lineage>
        <taxon>Eukaryota</taxon>
        <taxon>Fungi</taxon>
        <taxon>Dikarya</taxon>
        <taxon>Ascomycota</taxon>
        <taxon>Pezizomycotina</taxon>
        <taxon>Leotiomycetes</taxon>
        <taxon>Helotiales</taxon>
        <taxon>Ploettnerulaceae</taxon>
        <taxon>Oculimacula</taxon>
    </lineage>
</organism>
<dbReference type="InterPro" id="IPR049326">
    <property type="entry name" value="Rhodopsin_dom_fungi"/>
</dbReference>
<dbReference type="InterPro" id="IPR052337">
    <property type="entry name" value="SAT4-like"/>
</dbReference>
<feature type="transmembrane region" description="Helical" evidence="6">
    <location>
        <begin position="134"/>
        <end position="154"/>
    </location>
</feature>
<protein>
    <recommendedName>
        <fullName evidence="7">Rhodopsin domain-containing protein</fullName>
    </recommendedName>
</protein>
<comment type="caution">
    <text evidence="8">The sequence shown here is derived from an EMBL/GenBank/DDBJ whole genome shotgun (WGS) entry which is preliminary data.</text>
</comment>
<proteinExistence type="inferred from homology"/>
<feature type="transmembrane region" description="Helical" evidence="6">
    <location>
        <begin position="12"/>
        <end position="29"/>
    </location>
</feature>
<feature type="transmembrane region" description="Helical" evidence="6">
    <location>
        <begin position="101"/>
        <end position="122"/>
    </location>
</feature>
<evidence type="ECO:0000256" key="4">
    <source>
        <dbReference type="ARBA" id="ARBA00023136"/>
    </source>
</evidence>
<keyword evidence="2 6" id="KW-0812">Transmembrane</keyword>
<comment type="subcellular location">
    <subcellularLocation>
        <location evidence="1">Membrane</location>
        <topology evidence="1">Multi-pass membrane protein</topology>
    </subcellularLocation>
</comment>
<dbReference type="Pfam" id="PF20684">
    <property type="entry name" value="Fung_rhodopsin"/>
    <property type="match status" value="1"/>
</dbReference>
<evidence type="ECO:0000259" key="7">
    <source>
        <dbReference type="Pfam" id="PF20684"/>
    </source>
</evidence>
<feature type="domain" description="Rhodopsin" evidence="7">
    <location>
        <begin position="118"/>
        <end position="320"/>
    </location>
</feature>
<keyword evidence="9" id="KW-1185">Reference proteome</keyword>
<reference evidence="8 9" key="1">
    <citation type="journal article" date="2024" name="Commun. Biol.">
        <title>Comparative genomic analysis of thermophilic fungi reveals convergent evolutionary adaptations and gene losses.</title>
        <authorList>
            <person name="Steindorff A.S."/>
            <person name="Aguilar-Pontes M.V."/>
            <person name="Robinson A.J."/>
            <person name="Andreopoulos B."/>
            <person name="LaButti K."/>
            <person name="Kuo A."/>
            <person name="Mondo S."/>
            <person name="Riley R."/>
            <person name="Otillar R."/>
            <person name="Haridas S."/>
            <person name="Lipzen A."/>
            <person name="Grimwood J."/>
            <person name="Schmutz J."/>
            <person name="Clum A."/>
            <person name="Reid I.D."/>
            <person name="Moisan M.C."/>
            <person name="Butler G."/>
            <person name="Nguyen T.T.M."/>
            <person name="Dewar K."/>
            <person name="Conant G."/>
            <person name="Drula E."/>
            <person name="Henrissat B."/>
            <person name="Hansel C."/>
            <person name="Singer S."/>
            <person name="Hutchinson M.I."/>
            <person name="de Vries R.P."/>
            <person name="Natvig D.O."/>
            <person name="Powell A.J."/>
            <person name="Tsang A."/>
            <person name="Grigoriev I.V."/>
        </authorList>
    </citation>
    <scope>NUCLEOTIDE SEQUENCE [LARGE SCALE GENOMIC DNA]</scope>
    <source>
        <strain evidence="8 9">CBS 494.80</strain>
    </source>
</reference>
<feature type="transmembrane region" description="Helical" evidence="6">
    <location>
        <begin position="192"/>
        <end position="209"/>
    </location>
</feature>
<dbReference type="Proteomes" id="UP001595075">
    <property type="component" value="Unassembled WGS sequence"/>
</dbReference>
<gene>
    <name evidence="8" type="ORF">VTL71DRAFT_7512</name>
</gene>
<evidence type="ECO:0000256" key="2">
    <source>
        <dbReference type="ARBA" id="ARBA00022692"/>
    </source>
</evidence>
<feature type="transmembrane region" description="Helical" evidence="6">
    <location>
        <begin position="50"/>
        <end position="70"/>
    </location>
</feature>
<name>A0ABR4BUD5_9HELO</name>
<feature type="transmembrane region" description="Helical" evidence="6">
    <location>
        <begin position="302"/>
        <end position="320"/>
    </location>
</feature>
<evidence type="ECO:0000313" key="9">
    <source>
        <dbReference type="Proteomes" id="UP001595075"/>
    </source>
</evidence>
<sequence>MGVLQRVGDFVLLPFLALYEYIMSKVSAVKAGIHRARRDPQSRERSLARCIITIACAVLAAAFIVCMFAIPIRADGTSLLGGLGSMMKLKRDYISPNQHELMWNTVGFGIPVVLSFIARMVTRGWVLRRMHIDDPLMVFTMLMWICLIILSNFAGQFATNLYPKEYEERILANPANAYYRTFGSQLGVGVEQAMLAAIWGSKLCVWFFLQRLHRKLPRFEAAIWFLFIYIWAGLFIVEIIFFFASCLPFSQYWAVPVKDPECASHHRFQMVQLIFNISSDLALILFPLPMIWVAQLPWKRKLILTAIFGLAVFKIVAAVMNQ</sequence>
<evidence type="ECO:0000256" key="5">
    <source>
        <dbReference type="ARBA" id="ARBA00038359"/>
    </source>
</evidence>
<keyword evidence="3 6" id="KW-1133">Transmembrane helix</keyword>
<dbReference type="EMBL" id="JAZHXI010000019">
    <property type="protein sequence ID" value="KAL2061239.1"/>
    <property type="molecule type" value="Genomic_DNA"/>
</dbReference>
<feature type="transmembrane region" description="Helical" evidence="6">
    <location>
        <begin position="221"/>
        <end position="250"/>
    </location>
</feature>
<keyword evidence="4 6" id="KW-0472">Membrane</keyword>
<dbReference type="PANTHER" id="PTHR33048">
    <property type="entry name" value="PTH11-LIKE INTEGRAL MEMBRANE PROTEIN (AFU_ORTHOLOGUE AFUA_5G11245)"/>
    <property type="match status" value="1"/>
</dbReference>
<feature type="transmembrane region" description="Helical" evidence="6">
    <location>
        <begin position="270"/>
        <end position="290"/>
    </location>
</feature>
<evidence type="ECO:0000256" key="1">
    <source>
        <dbReference type="ARBA" id="ARBA00004141"/>
    </source>
</evidence>
<dbReference type="PANTHER" id="PTHR33048:SF110">
    <property type="entry name" value="UBID FAMILY DECARBOXYLASE"/>
    <property type="match status" value="1"/>
</dbReference>
<accession>A0ABR4BUD5</accession>
<evidence type="ECO:0000256" key="3">
    <source>
        <dbReference type="ARBA" id="ARBA00022989"/>
    </source>
</evidence>
<evidence type="ECO:0000313" key="8">
    <source>
        <dbReference type="EMBL" id="KAL2061239.1"/>
    </source>
</evidence>